<accession>A0A5B7EY50</accession>
<evidence type="ECO:0000313" key="1">
    <source>
        <dbReference type="EMBL" id="MPC37948.1"/>
    </source>
</evidence>
<dbReference type="Proteomes" id="UP000324222">
    <property type="component" value="Unassembled WGS sequence"/>
</dbReference>
<reference evidence="1 2" key="1">
    <citation type="submission" date="2019-05" db="EMBL/GenBank/DDBJ databases">
        <title>Another draft genome of Portunus trituberculatus and its Hox gene families provides insights of decapod evolution.</title>
        <authorList>
            <person name="Jeong J.-H."/>
            <person name="Song I."/>
            <person name="Kim S."/>
            <person name="Choi T."/>
            <person name="Kim D."/>
            <person name="Ryu S."/>
            <person name="Kim W."/>
        </authorList>
    </citation>
    <scope>NUCLEOTIDE SEQUENCE [LARGE SCALE GENOMIC DNA]</scope>
    <source>
        <tissue evidence="1">Muscle</tissue>
    </source>
</reference>
<dbReference type="AlphaFoldDB" id="A0A5B7EY50"/>
<comment type="caution">
    <text evidence="1">The sequence shown here is derived from an EMBL/GenBank/DDBJ whole genome shotgun (WGS) entry which is preliminary data.</text>
</comment>
<evidence type="ECO:0000313" key="2">
    <source>
        <dbReference type="Proteomes" id="UP000324222"/>
    </source>
</evidence>
<organism evidence="1 2">
    <name type="scientific">Portunus trituberculatus</name>
    <name type="common">Swimming crab</name>
    <name type="synonym">Neptunus trituberculatus</name>
    <dbReference type="NCBI Taxonomy" id="210409"/>
    <lineage>
        <taxon>Eukaryota</taxon>
        <taxon>Metazoa</taxon>
        <taxon>Ecdysozoa</taxon>
        <taxon>Arthropoda</taxon>
        <taxon>Crustacea</taxon>
        <taxon>Multicrustacea</taxon>
        <taxon>Malacostraca</taxon>
        <taxon>Eumalacostraca</taxon>
        <taxon>Eucarida</taxon>
        <taxon>Decapoda</taxon>
        <taxon>Pleocyemata</taxon>
        <taxon>Brachyura</taxon>
        <taxon>Eubrachyura</taxon>
        <taxon>Portunoidea</taxon>
        <taxon>Portunidae</taxon>
        <taxon>Portuninae</taxon>
        <taxon>Portunus</taxon>
    </lineage>
</organism>
<name>A0A5B7EY50_PORTR</name>
<gene>
    <name evidence="1" type="ORF">E2C01_031443</name>
</gene>
<protein>
    <submittedName>
        <fullName evidence="1">Uncharacterized protein</fullName>
    </submittedName>
</protein>
<dbReference type="EMBL" id="VSRR010003930">
    <property type="protein sequence ID" value="MPC37948.1"/>
    <property type="molecule type" value="Genomic_DNA"/>
</dbReference>
<keyword evidence="2" id="KW-1185">Reference proteome</keyword>
<sequence length="71" mass="7745">MAFMHLKTPCRQHGLGGSTHVAAQIQRERTVSILNFLSQRELESGVGRIASDEVERACAKLPGPGTRRLSS</sequence>
<proteinExistence type="predicted"/>